<reference evidence="1 2" key="1">
    <citation type="journal article" date="2015" name="Proc. Natl. Acad. Sci. U.S.A.">
        <title>The resurrection genome of Boea hygrometrica: A blueprint for survival of dehydration.</title>
        <authorList>
            <person name="Xiao L."/>
            <person name="Yang G."/>
            <person name="Zhang L."/>
            <person name="Yang X."/>
            <person name="Zhao S."/>
            <person name="Ji Z."/>
            <person name="Zhou Q."/>
            <person name="Hu M."/>
            <person name="Wang Y."/>
            <person name="Chen M."/>
            <person name="Xu Y."/>
            <person name="Jin H."/>
            <person name="Xiao X."/>
            <person name="Hu G."/>
            <person name="Bao F."/>
            <person name="Hu Y."/>
            <person name="Wan P."/>
            <person name="Li L."/>
            <person name="Deng X."/>
            <person name="Kuang T."/>
            <person name="Xiang C."/>
            <person name="Zhu J.K."/>
            <person name="Oliver M.J."/>
            <person name="He Y."/>
        </authorList>
    </citation>
    <scope>NUCLEOTIDE SEQUENCE [LARGE SCALE GENOMIC DNA]</scope>
    <source>
        <strain evidence="2">cv. XS01</strain>
    </source>
</reference>
<name>A0A2Z7BQA4_9LAMI</name>
<evidence type="ECO:0008006" key="3">
    <source>
        <dbReference type="Google" id="ProtNLM"/>
    </source>
</evidence>
<dbReference type="OrthoDB" id="848707at2759"/>
<protein>
    <recommendedName>
        <fullName evidence="3">Dystroglycan-like</fullName>
    </recommendedName>
</protein>
<proteinExistence type="predicted"/>
<evidence type="ECO:0000313" key="2">
    <source>
        <dbReference type="Proteomes" id="UP000250235"/>
    </source>
</evidence>
<evidence type="ECO:0000313" key="1">
    <source>
        <dbReference type="EMBL" id="KZV34298.1"/>
    </source>
</evidence>
<dbReference type="Proteomes" id="UP000250235">
    <property type="component" value="Unassembled WGS sequence"/>
</dbReference>
<gene>
    <name evidence="1" type="ORF">F511_29158</name>
</gene>
<accession>A0A2Z7BQA4</accession>
<keyword evidence="2" id="KW-1185">Reference proteome</keyword>
<organism evidence="1 2">
    <name type="scientific">Dorcoceras hygrometricum</name>
    <dbReference type="NCBI Taxonomy" id="472368"/>
    <lineage>
        <taxon>Eukaryota</taxon>
        <taxon>Viridiplantae</taxon>
        <taxon>Streptophyta</taxon>
        <taxon>Embryophyta</taxon>
        <taxon>Tracheophyta</taxon>
        <taxon>Spermatophyta</taxon>
        <taxon>Magnoliopsida</taxon>
        <taxon>eudicotyledons</taxon>
        <taxon>Gunneridae</taxon>
        <taxon>Pentapetalae</taxon>
        <taxon>asterids</taxon>
        <taxon>lamiids</taxon>
        <taxon>Lamiales</taxon>
        <taxon>Gesneriaceae</taxon>
        <taxon>Didymocarpoideae</taxon>
        <taxon>Trichosporeae</taxon>
        <taxon>Loxocarpinae</taxon>
        <taxon>Dorcoceras</taxon>
    </lineage>
</organism>
<dbReference type="EMBL" id="KV005108">
    <property type="protein sequence ID" value="KZV34298.1"/>
    <property type="molecule type" value="Genomic_DNA"/>
</dbReference>
<sequence>MAASLIQNALQINFDSVLSLSDEGMGQMFKDLESSGLRGFLGCSCAIYEKDLVNFFENGLVSNNTVISSVQGKYVSITEEQFAGMFDLSSEDVSSVNDLPANLINKVRTSLSANEEPMKTSFTHERFLLMTTIRSKIKINWSRFIFDILKGMVTPSSKQARGFAVQLSILLKGVPVGEPWRIRIPSPGEAAEEQN</sequence>
<dbReference type="AlphaFoldDB" id="A0A2Z7BQA4"/>